<dbReference type="Gene3D" id="3.10.490.10">
    <property type="entry name" value="Gamma-glutamyl cyclotransferase-like"/>
    <property type="match status" value="1"/>
</dbReference>
<dbReference type="Proteomes" id="UP000240883">
    <property type="component" value="Unassembled WGS sequence"/>
</dbReference>
<sequence length="305" mass="34644">MIANDADGDYAEHNVERWGKIFNLTDTQAKGAIEAFLNDLSRLKISEEHWSEVREEMESHGHDKESYAYLLSKQQKRHSITKTTTEEETNTSKAETRKKFLFKLEYPLETAAKVQQVASLEKLPEEHVDENDDSLRFVVINSQARAAIAAYLAPSKPSFTQLRTSAEKELSSWSLASTLGIDATLPHNRIEDIPLPKQDQYPVLYFFYGTLAEPSRLVELLVLNEAPALHASQIRRGKIEMWGKYRALVDGGENDVVPGSAYLVQSKQHEEALMFFEGENYEVVRCNIELEDGRVVKGLTFRFCG</sequence>
<evidence type="ECO:0000313" key="6">
    <source>
        <dbReference type="Proteomes" id="UP000240883"/>
    </source>
</evidence>
<name>A0A2T2NS83_CORCC</name>
<gene>
    <name evidence="5" type="ORF">BS50DRAFT_491469</name>
</gene>
<dbReference type="CDD" id="cd06661">
    <property type="entry name" value="GGCT_like"/>
    <property type="match status" value="1"/>
</dbReference>
<evidence type="ECO:0000259" key="4">
    <source>
        <dbReference type="Pfam" id="PF06094"/>
    </source>
</evidence>
<keyword evidence="6" id="KW-1185">Reference proteome</keyword>
<evidence type="ECO:0000313" key="5">
    <source>
        <dbReference type="EMBL" id="PSN68250.1"/>
    </source>
</evidence>
<dbReference type="OrthoDB" id="3262926at2759"/>
<dbReference type="EMBL" id="KZ678134">
    <property type="protein sequence ID" value="PSN68250.1"/>
    <property type="molecule type" value="Genomic_DNA"/>
</dbReference>
<dbReference type="PANTHER" id="PTHR31544">
    <property type="entry name" value="AIG2-LIKE PROTEIN D"/>
    <property type="match status" value="1"/>
</dbReference>
<keyword evidence="2" id="KW-0808">Transferase</keyword>
<evidence type="ECO:0000256" key="2">
    <source>
        <dbReference type="ARBA" id="ARBA00022679"/>
    </source>
</evidence>
<comment type="similarity">
    <text evidence="1">Belongs to the gamma-glutamylcyclotransferase family.</text>
</comment>
<dbReference type="InterPro" id="IPR009288">
    <property type="entry name" value="AIG2-like_dom"/>
</dbReference>
<protein>
    <recommendedName>
        <fullName evidence="3">Putative gamma-glutamylcyclotransferase</fullName>
    </recommendedName>
</protein>
<dbReference type="InterPro" id="IPR013024">
    <property type="entry name" value="GGCT-like"/>
</dbReference>
<dbReference type="InterPro" id="IPR036568">
    <property type="entry name" value="GGCT-like_sf"/>
</dbReference>
<dbReference type="Pfam" id="PF06094">
    <property type="entry name" value="GGACT"/>
    <property type="match status" value="1"/>
</dbReference>
<dbReference type="GO" id="GO:0016740">
    <property type="term" value="F:transferase activity"/>
    <property type="evidence" value="ECO:0007669"/>
    <property type="project" value="UniProtKB-KW"/>
</dbReference>
<feature type="domain" description="Gamma-glutamylcyclotransferase AIG2-like" evidence="4">
    <location>
        <begin position="205"/>
        <end position="301"/>
    </location>
</feature>
<evidence type="ECO:0000256" key="3">
    <source>
        <dbReference type="ARBA" id="ARBA00030602"/>
    </source>
</evidence>
<dbReference type="PANTHER" id="PTHR31544:SF4">
    <property type="entry name" value="GAMMA-GLUTAMYLCYCLOTRANSFERASE-RELATED"/>
    <property type="match status" value="1"/>
</dbReference>
<proteinExistence type="inferred from homology"/>
<dbReference type="InterPro" id="IPR045038">
    <property type="entry name" value="AIG2-like"/>
</dbReference>
<reference evidence="5 6" key="1">
    <citation type="journal article" date="2018" name="Front. Microbiol.">
        <title>Genome-Wide Analysis of Corynespora cassiicola Leaf Fall Disease Putative Effectors.</title>
        <authorList>
            <person name="Lopez D."/>
            <person name="Ribeiro S."/>
            <person name="Label P."/>
            <person name="Fumanal B."/>
            <person name="Venisse J.S."/>
            <person name="Kohler A."/>
            <person name="de Oliveira R.R."/>
            <person name="Labutti K."/>
            <person name="Lipzen A."/>
            <person name="Lail K."/>
            <person name="Bauer D."/>
            <person name="Ohm R.A."/>
            <person name="Barry K.W."/>
            <person name="Spatafora J."/>
            <person name="Grigoriev I.V."/>
            <person name="Martin F.M."/>
            <person name="Pujade-Renaud V."/>
        </authorList>
    </citation>
    <scope>NUCLEOTIDE SEQUENCE [LARGE SCALE GENOMIC DNA]</scope>
    <source>
        <strain evidence="5 6">Philippines</strain>
    </source>
</reference>
<evidence type="ECO:0000256" key="1">
    <source>
        <dbReference type="ARBA" id="ARBA00008861"/>
    </source>
</evidence>
<dbReference type="AlphaFoldDB" id="A0A2T2NS83"/>
<organism evidence="5 6">
    <name type="scientific">Corynespora cassiicola Philippines</name>
    <dbReference type="NCBI Taxonomy" id="1448308"/>
    <lineage>
        <taxon>Eukaryota</taxon>
        <taxon>Fungi</taxon>
        <taxon>Dikarya</taxon>
        <taxon>Ascomycota</taxon>
        <taxon>Pezizomycotina</taxon>
        <taxon>Dothideomycetes</taxon>
        <taxon>Pleosporomycetidae</taxon>
        <taxon>Pleosporales</taxon>
        <taxon>Corynesporascaceae</taxon>
        <taxon>Corynespora</taxon>
    </lineage>
</organism>
<dbReference type="SUPFAM" id="SSF110857">
    <property type="entry name" value="Gamma-glutamyl cyclotransferase-like"/>
    <property type="match status" value="1"/>
</dbReference>
<accession>A0A2T2NS83</accession>